<dbReference type="InterPro" id="IPR011701">
    <property type="entry name" value="MFS"/>
</dbReference>
<dbReference type="CDD" id="cd06174">
    <property type="entry name" value="MFS"/>
    <property type="match status" value="1"/>
</dbReference>
<keyword evidence="3 4" id="KW-0472">Membrane</keyword>
<feature type="transmembrane region" description="Helical" evidence="4">
    <location>
        <begin position="390"/>
        <end position="409"/>
    </location>
</feature>
<dbReference type="EMBL" id="ABXU01000083">
    <property type="protein sequence ID" value="EEB32240.1"/>
    <property type="molecule type" value="Genomic_DNA"/>
</dbReference>
<reference evidence="5 6" key="2">
    <citation type="submission" date="2008-10" db="EMBL/GenBank/DDBJ databases">
        <authorList>
            <person name="Fulton L."/>
            <person name="Clifton S."/>
            <person name="Fulton B."/>
            <person name="Xu J."/>
            <person name="Minx P."/>
            <person name="Pepin K.H."/>
            <person name="Johnson M."/>
            <person name="Bhonagiri V."/>
            <person name="Nash W.E."/>
            <person name="Mardis E.R."/>
            <person name="Wilson R.K."/>
        </authorList>
    </citation>
    <scope>NUCLEOTIDE SEQUENCE [LARGE SCALE GENOMIC DNA]</scope>
    <source>
        <strain evidence="5 6">ATCC 29098</strain>
    </source>
</reference>
<dbReference type="InterPro" id="IPR036259">
    <property type="entry name" value="MFS_trans_sf"/>
</dbReference>
<evidence type="ECO:0000313" key="5">
    <source>
        <dbReference type="EMBL" id="EEB32240.1"/>
    </source>
</evidence>
<feature type="transmembrane region" description="Helical" evidence="4">
    <location>
        <begin position="229"/>
        <end position="246"/>
    </location>
</feature>
<evidence type="ECO:0000256" key="2">
    <source>
        <dbReference type="ARBA" id="ARBA00022989"/>
    </source>
</evidence>
<feature type="transmembrane region" description="Helical" evidence="4">
    <location>
        <begin position="358"/>
        <end position="378"/>
    </location>
</feature>
<reference evidence="5 6" key="1">
    <citation type="submission" date="2008-10" db="EMBL/GenBank/DDBJ databases">
        <title>Draft genome sequence of Desulvovibrio piger (ATCC 29098).</title>
        <authorList>
            <person name="Sudarsanam P."/>
            <person name="Ley R."/>
            <person name="Guruge J."/>
            <person name="Turnbaugh P.J."/>
            <person name="Mahowald M."/>
            <person name="Liep D."/>
            <person name="Gordon J."/>
        </authorList>
    </citation>
    <scope>NUCLEOTIDE SEQUENCE [LARGE SCALE GENOMIC DNA]</scope>
    <source>
        <strain evidence="5 6">ATCC 29098</strain>
    </source>
</reference>
<dbReference type="Proteomes" id="UP000003676">
    <property type="component" value="Unassembled WGS sequence"/>
</dbReference>
<accession>B6WXN2</accession>
<dbReference type="eggNOG" id="COG2814">
    <property type="taxonomic scope" value="Bacteria"/>
</dbReference>
<organism evidence="5 6">
    <name type="scientific">Desulfovibrio piger ATCC 29098</name>
    <dbReference type="NCBI Taxonomy" id="411464"/>
    <lineage>
        <taxon>Bacteria</taxon>
        <taxon>Pseudomonadati</taxon>
        <taxon>Thermodesulfobacteriota</taxon>
        <taxon>Desulfovibrionia</taxon>
        <taxon>Desulfovibrionales</taxon>
        <taxon>Desulfovibrionaceae</taxon>
        <taxon>Desulfovibrio</taxon>
    </lineage>
</organism>
<dbReference type="OrthoDB" id="9812574at2"/>
<evidence type="ECO:0000256" key="4">
    <source>
        <dbReference type="SAM" id="Phobius"/>
    </source>
</evidence>
<feature type="transmembrane region" description="Helical" evidence="4">
    <location>
        <begin position="266"/>
        <end position="287"/>
    </location>
</feature>
<dbReference type="PANTHER" id="PTHR23539:SF1">
    <property type="entry name" value="MAJOR FACILITATOR SUPERFAMILY (MFS) PROFILE DOMAIN-CONTAINING PROTEIN"/>
    <property type="match status" value="1"/>
</dbReference>
<name>B6WXN2_9BACT</name>
<keyword evidence="1 4" id="KW-0812">Transmembrane</keyword>
<keyword evidence="2 4" id="KW-1133">Transmembrane helix</keyword>
<evidence type="ECO:0000313" key="6">
    <source>
        <dbReference type="Proteomes" id="UP000003676"/>
    </source>
</evidence>
<dbReference type="SUPFAM" id="SSF103473">
    <property type="entry name" value="MFS general substrate transporter"/>
    <property type="match status" value="1"/>
</dbReference>
<dbReference type="AlphaFoldDB" id="B6WXN2"/>
<dbReference type="STRING" id="901.DESPIGER_1574"/>
<feature type="transmembrane region" description="Helical" evidence="4">
    <location>
        <begin position="88"/>
        <end position="106"/>
    </location>
</feature>
<feature type="transmembrane region" description="Helical" evidence="4">
    <location>
        <begin position="324"/>
        <end position="346"/>
    </location>
</feature>
<gene>
    <name evidence="5" type="ORF">DESPIG_02859</name>
</gene>
<protein>
    <submittedName>
        <fullName evidence="5">Transporter, major facilitator family protein</fullName>
    </submittedName>
</protein>
<dbReference type="Gene3D" id="1.20.1250.20">
    <property type="entry name" value="MFS general substrate transporter like domains"/>
    <property type="match status" value="2"/>
</dbReference>
<feature type="transmembrane region" description="Helical" evidence="4">
    <location>
        <begin position="179"/>
        <end position="197"/>
    </location>
</feature>
<evidence type="ECO:0000256" key="3">
    <source>
        <dbReference type="ARBA" id="ARBA00023136"/>
    </source>
</evidence>
<dbReference type="HOGENOM" id="CLU_038484_0_0_7"/>
<feature type="transmembrane region" description="Helical" evidence="4">
    <location>
        <begin position="58"/>
        <end position="76"/>
    </location>
</feature>
<dbReference type="RefSeq" id="WP_006008847.1">
    <property type="nucleotide sequence ID" value="NZ_DS996360.1"/>
</dbReference>
<dbReference type="Pfam" id="PF07690">
    <property type="entry name" value="MFS_1"/>
    <property type="match status" value="1"/>
</dbReference>
<sequence>MSALSFFAPRALPPDLAAKTRSLTCLSLLCFALADVRDGLGPFLGIFLQSHGWTPDSIGYVMTIGGLAGMAVTAPLGALADATRRKRLLLALASLGIVAALALIFLCQHPLLVGGAQIVQAVCAAAMAPTISGLTLGLAGQAHLPAQLGRNEAWNHAGNGLSAMLGGAIGYWYGVPGVFVVMSCMLLLSLYALHGIAPRDIDHAQARGLAPEAGHATPAQRAALWHGPAALPVLCVGLVMLFFHLGNAHMLPLLGQSAVARFAINGAAYTAATVVIAQGTMILVALWAARLARRRGYGILLWCALLALPLRGCIAGFWHNPWSILPVQMLDGVGAGILGVVTPGLAARLLNGTGHVNLGLGVIMTLQGIGASCSASYGGLVAHLLGYGPAFLALAAAPCVALGILLAAVRRLPRLHHALRPPEDG</sequence>
<proteinExistence type="predicted"/>
<comment type="caution">
    <text evidence="5">The sequence shown here is derived from an EMBL/GenBank/DDBJ whole genome shotgun (WGS) entry which is preliminary data.</text>
</comment>
<dbReference type="PANTHER" id="PTHR23539">
    <property type="entry name" value="MFS TRANSPORTER"/>
    <property type="match status" value="1"/>
</dbReference>
<evidence type="ECO:0000256" key="1">
    <source>
        <dbReference type="ARBA" id="ARBA00022692"/>
    </source>
</evidence>
<dbReference type="GO" id="GO:0022857">
    <property type="term" value="F:transmembrane transporter activity"/>
    <property type="evidence" value="ECO:0007669"/>
    <property type="project" value="InterPro"/>
</dbReference>
<feature type="transmembrane region" description="Helical" evidence="4">
    <location>
        <begin position="299"/>
        <end position="318"/>
    </location>
</feature>